<keyword evidence="2" id="KW-1185">Reference proteome</keyword>
<proteinExistence type="predicted"/>
<accession>A0A963Z024</accession>
<sequence length="69" mass="7701">MTIVKVQRPLSGGDGRYLVYAEGKSRMCEQPIPPAAKKSLGDDLKGYFNAHYSSIVGWAVNERVKDQSW</sequence>
<dbReference type="RefSeq" id="WP_227306683.1">
    <property type="nucleotide sequence ID" value="NZ_JAESVA010000002.1"/>
</dbReference>
<gene>
    <name evidence="1" type="ORF">ACELLULO517_07505</name>
</gene>
<evidence type="ECO:0000313" key="1">
    <source>
        <dbReference type="EMBL" id="MCB8880076.1"/>
    </source>
</evidence>
<evidence type="ECO:0000313" key="2">
    <source>
        <dbReference type="Proteomes" id="UP000721844"/>
    </source>
</evidence>
<comment type="caution">
    <text evidence="1">The sequence shown here is derived from an EMBL/GenBank/DDBJ whole genome shotgun (WGS) entry which is preliminary data.</text>
</comment>
<dbReference type="EMBL" id="JAESVA010000002">
    <property type="protein sequence ID" value="MCB8880076.1"/>
    <property type="molecule type" value="Genomic_DNA"/>
</dbReference>
<protein>
    <submittedName>
        <fullName evidence="1">Uncharacterized protein</fullName>
    </submittedName>
</protein>
<reference evidence="1 2" key="1">
    <citation type="journal article" date="2021" name="Microorganisms">
        <title>Acidisoma silvae sp. nov. and Acidisomacellulosilytica sp. nov., Two Acidophilic Bacteria Isolated from Decaying Wood, Hydrolyzing Cellulose and Producing Poly-3-hydroxybutyrate.</title>
        <authorList>
            <person name="Mieszkin S."/>
            <person name="Pouder E."/>
            <person name="Uroz S."/>
            <person name="Simon-Colin C."/>
            <person name="Alain K."/>
        </authorList>
    </citation>
    <scope>NUCLEOTIDE SEQUENCE [LARGE SCALE GENOMIC DNA]</scope>
    <source>
        <strain evidence="1 2">HW T5.17</strain>
    </source>
</reference>
<dbReference type="AlphaFoldDB" id="A0A963Z024"/>
<organism evidence="1 2">
    <name type="scientific">Acidisoma cellulosilyticum</name>
    <dbReference type="NCBI Taxonomy" id="2802395"/>
    <lineage>
        <taxon>Bacteria</taxon>
        <taxon>Pseudomonadati</taxon>
        <taxon>Pseudomonadota</taxon>
        <taxon>Alphaproteobacteria</taxon>
        <taxon>Acetobacterales</taxon>
        <taxon>Acidocellaceae</taxon>
        <taxon>Acidisoma</taxon>
    </lineage>
</organism>
<dbReference type="Proteomes" id="UP000721844">
    <property type="component" value="Unassembled WGS sequence"/>
</dbReference>
<name>A0A963Z024_9PROT</name>